<accession>A0A6A1VVA0</accession>
<dbReference type="AlphaFoldDB" id="A0A6A1VVA0"/>
<reference evidence="1 2" key="1">
    <citation type="journal article" date="2019" name="Plant Biotechnol. J.">
        <title>The red bayberry genome and genetic basis of sex determination.</title>
        <authorList>
            <person name="Jia H.M."/>
            <person name="Jia H.J."/>
            <person name="Cai Q.L."/>
            <person name="Wang Y."/>
            <person name="Zhao H.B."/>
            <person name="Yang W.F."/>
            <person name="Wang G.Y."/>
            <person name="Li Y.H."/>
            <person name="Zhan D.L."/>
            <person name="Shen Y.T."/>
            <person name="Niu Q.F."/>
            <person name="Chang L."/>
            <person name="Qiu J."/>
            <person name="Zhao L."/>
            <person name="Xie H.B."/>
            <person name="Fu W.Y."/>
            <person name="Jin J."/>
            <person name="Li X.W."/>
            <person name="Jiao Y."/>
            <person name="Zhou C.C."/>
            <person name="Tu T."/>
            <person name="Chai C.Y."/>
            <person name="Gao J.L."/>
            <person name="Fan L.J."/>
            <person name="van de Weg E."/>
            <person name="Wang J.Y."/>
            <person name="Gao Z.S."/>
        </authorList>
    </citation>
    <scope>NUCLEOTIDE SEQUENCE [LARGE SCALE GENOMIC DNA]</scope>
    <source>
        <tissue evidence="1">Leaves</tissue>
    </source>
</reference>
<gene>
    <name evidence="1" type="ORF">CJ030_MR4G010939</name>
</gene>
<name>A0A6A1VVA0_9ROSI</name>
<dbReference type="Proteomes" id="UP000516437">
    <property type="component" value="Chromosome 4"/>
</dbReference>
<evidence type="ECO:0000313" key="2">
    <source>
        <dbReference type="Proteomes" id="UP000516437"/>
    </source>
</evidence>
<dbReference type="EMBL" id="RXIC02000022">
    <property type="protein sequence ID" value="KAB1215847.1"/>
    <property type="molecule type" value="Genomic_DNA"/>
</dbReference>
<evidence type="ECO:0000313" key="1">
    <source>
        <dbReference type="EMBL" id="KAB1215847.1"/>
    </source>
</evidence>
<protein>
    <submittedName>
        <fullName evidence="1">Uncharacterized protein</fullName>
    </submittedName>
</protein>
<proteinExistence type="predicted"/>
<keyword evidence="2" id="KW-1185">Reference proteome</keyword>
<organism evidence="1 2">
    <name type="scientific">Morella rubra</name>
    <name type="common">Chinese bayberry</name>
    <dbReference type="NCBI Taxonomy" id="262757"/>
    <lineage>
        <taxon>Eukaryota</taxon>
        <taxon>Viridiplantae</taxon>
        <taxon>Streptophyta</taxon>
        <taxon>Embryophyta</taxon>
        <taxon>Tracheophyta</taxon>
        <taxon>Spermatophyta</taxon>
        <taxon>Magnoliopsida</taxon>
        <taxon>eudicotyledons</taxon>
        <taxon>Gunneridae</taxon>
        <taxon>Pentapetalae</taxon>
        <taxon>rosids</taxon>
        <taxon>fabids</taxon>
        <taxon>Fagales</taxon>
        <taxon>Myricaceae</taxon>
        <taxon>Morella</taxon>
    </lineage>
</organism>
<comment type="caution">
    <text evidence="1">The sequence shown here is derived from an EMBL/GenBank/DDBJ whole genome shotgun (WGS) entry which is preliminary data.</text>
</comment>
<sequence length="54" mass="6072">MRNPSKGVSSVDRRIRSELDKMCLACEIHRRGASCVARMVPDESRYSPEGAESF</sequence>